<dbReference type="EMBL" id="CABR01000128">
    <property type="protein sequence ID" value="CBI11224.1"/>
    <property type="molecule type" value="Genomic_DNA"/>
</dbReference>
<evidence type="ECO:0008006" key="2">
    <source>
        <dbReference type="Google" id="ProtNLM"/>
    </source>
</evidence>
<reference evidence="1" key="1">
    <citation type="submission" date="2009-10" db="EMBL/GenBank/DDBJ databases">
        <title>Diversity of trophic interactions inside an arsenic-rich microbial ecosystem.</title>
        <authorList>
            <person name="Bertin P.N."/>
            <person name="Heinrich-Salmeron A."/>
            <person name="Pelletier E."/>
            <person name="Goulhen-Chollet F."/>
            <person name="Arsene-Ploetze F."/>
            <person name="Gallien S."/>
            <person name="Calteau A."/>
            <person name="Vallenet D."/>
            <person name="Casiot C."/>
            <person name="Chane-Woon-Ming B."/>
            <person name="Giloteaux L."/>
            <person name="Barakat M."/>
            <person name="Bonnefoy V."/>
            <person name="Bruneel O."/>
            <person name="Chandler M."/>
            <person name="Cleiss J."/>
            <person name="Duran R."/>
            <person name="Elbaz-Poulichet F."/>
            <person name="Fonknechten N."/>
            <person name="Lauga B."/>
            <person name="Mornico D."/>
            <person name="Ortet P."/>
            <person name="Schaeffer C."/>
            <person name="Siguier P."/>
            <person name="Alexander Thil Smith A."/>
            <person name="Van Dorsselaer A."/>
            <person name="Weissenbach J."/>
            <person name="Medigue C."/>
            <person name="Le Paslier D."/>
        </authorList>
    </citation>
    <scope>NUCLEOTIDE SEQUENCE</scope>
</reference>
<name>E6QVF1_9ZZZZ</name>
<evidence type="ECO:0000313" key="1">
    <source>
        <dbReference type="EMBL" id="CBI11224.1"/>
    </source>
</evidence>
<sequence length="164" mass="17074">MGFALPIILFVVYLGLNAITAHYADSRIPATAQSIAVIQAQNMITYRNAVMNFAAANPAFIGVVPVNALQAYLPPGMSTGFLVNHVGNSITQVQGAGRAVMTYGQNLAPGVTTAMQNVEHGNAGLGSTSVNGTWTSYQPDPDNAIQLNLAAIPASRMVSVVVSN</sequence>
<organism evidence="1">
    <name type="scientific">mine drainage metagenome</name>
    <dbReference type="NCBI Taxonomy" id="410659"/>
    <lineage>
        <taxon>unclassified sequences</taxon>
        <taxon>metagenomes</taxon>
        <taxon>ecological metagenomes</taxon>
    </lineage>
</organism>
<dbReference type="InterPro" id="IPR041883">
    <property type="entry name" value="PilM_N-ter"/>
</dbReference>
<comment type="caution">
    <text evidence="1">The sequence shown here is derived from an EMBL/GenBank/DDBJ whole genome shotgun (WGS) entry which is preliminary data.</text>
</comment>
<proteinExistence type="predicted"/>
<dbReference type="Gene3D" id="3.30.1300.90">
    <property type="entry name" value="PilM protein, N-terminal domain"/>
    <property type="match status" value="1"/>
</dbReference>
<accession>E6QVF1</accession>
<dbReference type="AlphaFoldDB" id="E6QVF1"/>
<protein>
    <recommendedName>
        <fullName evidence="2">PilM</fullName>
    </recommendedName>
</protein>
<gene>
    <name evidence="1" type="ORF">CARN7_2037</name>
</gene>